<dbReference type="AlphaFoldDB" id="A0A812DKA7"/>
<dbReference type="Proteomes" id="UP000597762">
    <property type="component" value="Unassembled WGS sequence"/>
</dbReference>
<dbReference type="EMBL" id="CAHIKZ030003888">
    <property type="protein sequence ID" value="CAE1305094.1"/>
    <property type="molecule type" value="Genomic_DNA"/>
</dbReference>
<evidence type="ECO:0000313" key="2">
    <source>
        <dbReference type="EMBL" id="CAE1305094.1"/>
    </source>
</evidence>
<keyword evidence="3" id="KW-1185">Reference proteome</keyword>
<name>A0A812DKA7_ACAPH</name>
<proteinExistence type="predicted"/>
<comment type="caution">
    <text evidence="2">The sequence shown here is derived from an EMBL/GenBank/DDBJ whole genome shotgun (WGS) entry which is preliminary data.</text>
</comment>
<sequence>MPLARVFRGRSHVSLYHLSFPFLRPSVFTKDTPFPPFSPTSPEVYPVCFGLFFAPPKNILPSRSIPIFFFINFRFGPPVWGPKTPFPKLCPKPQFFWGVFPGSRGNSITLGPFPFLGPPGFSPYTAHPFLGSIRPVRGYPPFPWGPVCLRVHFGRSVSAVVPPVALLSAFKFAWLFSPSDTFWVSTLFPRVPGPGSFHFSRFPIWPFPRNPRKIFSQKDHPSRPGSFRPAIHLRFGPFLEPPKPNTLFGQKPVFPFPRVNLFPWPCLGPGSPREFWETPFREPRNKFSFPGPFWGPRAAKLKNFGNPTSRQPILHPQIYHFFPRGLWEKFGKTSPNGTFRGPLFWVDPPRENPFCFSPGAFGLNVTLCLTRFASIPPGSEILSPFGGLFRARFSPSVPLPDPVSWPFREAFTFPFLFGAPGLPGYTFLPFFSLVPPCKFSPCFPKRACLRQVIPFGECFAVNPPVPPIIWGKPFFRVDPPRVYPFSLLGPLFGDTPPKMPFWARSCFRGQPPRNDPFPKRKPPLLVNPRRFPFPPLFKPQKCFPFPFFGQSFGNFGRPLSGGQPPGSRITFGFLALFMDRVRQGISAMIPLGSKSFFHGPFLKISLFARPRCDPVPRSILLVVYCSHFPLFGDPFLKGVHFGRSFSHGSIPPKIYPSDLTCYRPPLLSDTLWCDPVSGSIRPELYRLSRKSFIDFPVFHPPVQTAPVSRVPVPLLGPFFGVFLFPPNNIVGFFSAVDPPQFGENVLISPLFGGSGFKPRKGNPVCGRSAQSIFLSFGIPLDPVWVLSAQNSVPFFFGPFGTLLPQRIHLVIPPGAANPSVVVLPFCFGPCLGPPSHQMTPFGKPFPPSTRPVVVPRFTGPFGDPAPPDPASRSIREDKTRPFGPPRQVKHFGSTLFFPRSFPPGSFPRSPGDTVLGGYTFRSLFPGVDPPVKSINSPPGPFRDPPPKDTPFAIPNIRPVSRIPVFPLAPLGDTAAGKLADPAGSIRPRSRITFWALKHFVGHFSRGDPPWVVPVRFRPPGDHSPVNLGDPAAVDPPEIPPFSLLALFRGPKGDIFHPPGVKFPP</sequence>
<accession>A0A812DKA7</accession>
<protein>
    <submittedName>
        <fullName evidence="2">Uncharacterized protein</fullName>
    </submittedName>
</protein>
<reference evidence="2" key="1">
    <citation type="submission" date="2021-01" db="EMBL/GenBank/DDBJ databases">
        <authorList>
            <person name="Li R."/>
            <person name="Bekaert M."/>
        </authorList>
    </citation>
    <scope>NUCLEOTIDE SEQUENCE</scope>
    <source>
        <strain evidence="2">Farmed</strain>
    </source>
</reference>
<evidence type="ECO:0000313" key="3">
    <source>
        <dbReference type="Proteomes" id="UP000597762"/>
    </source>
</evidence>
<gene>
    <name evidence="2" type="ORF">SPHA_57572</name>
</gene>
<feature type="region of interest" description="Disordered" evidence="1">
    <location>
        <begin position="860"/>
        <end position="885"/>
    </location>
</feature>
<evidence type="ECO:0000256" key="1">
    <source>
        <dbReference type="SAM" id="MobiDB-lite"/>
    </source>
</evidence>
<organism evidence="2 3">
    <name type="scientific">Acanthosepion pharaonis</name>
    <name type="common">Pharaoh cuttlefish</name>
    <name type="synonym">Sepia pharaonis</name>
    <dbReference type="NCBI Taxonomy" id="158019"/>
    <lineage>
        <taxon>Eukaryota</taxon>
        <taxon>Metazoa</taxon>
        <taxon>Spiralia</taxon>
        <taxon>Lophotrochozoa</taxon>
        <taxon>Mollusca</taxon>
        <taxon>Cephalopoda</taxon>
        <taxon>Coleoidea</taxon>
        <taxon>Decapodiformes</taxon>
        <taxon>Sepiida</taxon>
        <taxon>Sepiina</taxon>
        <taxon>Sepiidae</taxon>
        <taxon>Acanthosepion</taxon>
    </lineage>
</organism>